<dbReference type="HOGENOM" id="CLU_001681_1_0_1"/>
<dbReference type="Pfam" id="PF01799">
    <property type="entry name" value="Fer2_2"/>
    <property type="match status" value="1"/>
</dbReference>
<protein>
    <recommendedName>
        <fullName evidence="20">FAD-binding PCMH-type domain-containing protein</fullName>
    </recommendedName>
</protein>
<dbReference type="PANTHER" id="PTHR11908">
    <property type="entry name" value="XANTHINE DEHYDROGENASE"/>
    <property type="match status" value="1"/>
</dbReference>
<dbReference type="InterPro" id="IPR036884">
    <property type="entry name" value="2Fe-2S-bd_dom_sf"/>
</dbReference>
<accession>D8SBA3</accession>
<evidence type="ECO:0000259" key="17">
    <source>
        <dbReference type="PROSITE" id="PS51387"/>
    </source>
</evidence>
<dbReference type="EMBL" id="GL377610">
    <property type="protein sequence ID" value="EFJ18218.1"/>
    <property type="molecule type" value="Genomic_DNA"/>
</dbReference>
<feature type="domain" description="2Fe-2S ferredoxin-type" evidence="16">
    <location>
        <begin position="11"/>
        <end position="99"/>
    </location>
</feature>
<dbReference type="GO" id="GO:0071949">
    <property type="term" value="F:FAD binding"/>
    <property type="evidence" value="ECO:0007669"/>
    <property type="project" value="InterPro"/>
</dbReference>
<evidence type="ECO:0000313" key="18">
    <source>
        <dbReference type="EMBL" id="EFJ18218.1"/>
    </source>
</evidence>
<dbReference type="Gene3D" id="3.90.1170.50">
    <property type="entry name" value="Aldehyde oxidase/xanthine dehydrogenase, a/b hammerhead"/>
    <property type="match status" value="1"/>
</dbReference>
<dbReference type="InterPro" id="IPR008274">
    <property type="entry name" value="AldOxase/xan_DH_MoCoBD1"/>
</dbReference>
<sequence length="1305" mass="141833">MALDDGLPSRKELRFAVNGKLVVVRDADPRASLGDFLRDNLLLRGLKMPCRQGGCGACTVVISSPRSSDGVLLRHRPVNSCLRTLCSVDGMLVTTVEGIGSCKGGLHRVQQALVKHNGSQCGFCTPGWVMNMYGLLLETPNPLPQQVEDQLDGNLCRCTGYRPILDAFQSLACSSRDGCSAGDIEEVPTCKNLASLRQDDELEISKGGVTWFRVSSLTSLYKVLRNNAVGGVQLVCGNTSSGVYPRQFKSVVVDISCIDEMRRVSIDSRGIRLGGAASLSDMEAVLNSKKEVSSSYRSLLQHVKRIATHQVRNMGTVAGNLMMTYQNLGFVSDVAVLLFAAEAILTIALSDAVRKDLTIEDFFKLPSVDEIVIVEIFLPLLPESVRFLTYKVALRRVNSHALLNAAFRFDVNSSKGLIQSAPVIVYGGVGHFPVRAKNAEAFLWGKSFTDPQVCDSALEILQKEIVMDPSYGNTSYRTSLVAAYFYKAILSLWPKDRVPSTLQSSISEFSWPITSGTKSFDKGDPSQYPVSKPLPKLSAMSQASGELKYVNDFNFGNELYATYVISTVGNAKIKGIDPARALAENGVVTFISAATLAGAGYNNKVNEFEEVFAASDILYCGQAVGLVVAKSKRVADYAATLVDVQYMDIKKPIITIEDAVSANSFFHNKDRELEFQQGSVTEAFSDSEAILIEGQVSVGNQYHFHLETQQAVCVPSEDGFIEVYSSTQNPSKVQSCVSAGLNRPQHKITVSVKRIGGAYGAKINRSSLIAMACAFAADLLKRPVRLVLDLSTNMQLVGGRSPYFCKYKISARKTGQITGVKMDIINNHGAHFDFGYPTGSTLPNFIDGAYKIPNWDLKTKIARTNTPACTYMRGPVFVETTTMIETALDHVAFTLRLARDQVREINMYEKGDVSLNGQRLNYCNAKLVFDAIKESSNYLIRSKQVDEYNSSNLWRKRGISIVPVKFIAEWHGAQHLALINVHPDGSISIHHSGCEMGQGLDVKVAQVCNVSLFCFVYLVCWLDSFQVAAMTLGSLQVDVSMEDIAVHTTTTTVANNVAESGGSVASELCAKAVHDGCTQLVERLRAVKTMLVSGSKSCSWKDLISAAVSSGVDLQARGRVYPAAAEDGPSQYTSFGAGVTEVEVDILTGETFVIRADVLLDCGKSLNPAVDIGQVQGAFIQGLGYFLTEEFHYDPSTGKLLTDGTWEYKPPFARDIPYEFNTALLPNSENPSGFLRSKFSGEPPYGTACSALLAVSQALAAARSQWNGGNGWSPLSSPATPQNVALAAEFPLSSVSFRELFSMNK</sequence>
<dbReference type="PANTHER" id="PTHR11908:SF163">
    <property type="entry name" value="XANTHINE DEHYDROGENASE"/>
    <property type="match status" value="1"/>
</dbReference>
<dbReference type="InterPro" id="IPR006058">
    <property type="entry name" value="2Fe2S_fd_BS"/>
</dbReference>
<dbReference type="InterPro" id="IPR036010">
    <property type="entry name" value="2Fe-2S_ferredoxin-like_sf"/>
</dbReference>
<evidence type="ECO:0000256" key="3">
    <source>
        <dbReference type="ARBA" id="ARBA00022505"/>
    </source>
</evidence>
<dbReference type="Gene3D" id="3.10.20.30">
    <property type="match status" value="1"/>
</dbReference>
<feature type="binding site" evidence="15">
    <location>
        <position position="55"/>
    </location>
    <ligand>
        <name>[2Fe-2S] cluster</name>
        <dbReference type="ChEBI" id="CHEBI:190135"/>
        <label>1</label>
    </ligand>
</feature>
<dbReference type="InterPro" id="IPR036856">
    <property type="entry name" value="Ald_Oxase/Xan_DH_a/b_sf"/>
</dbReference>
<dbReference type="InterPro" id="IPR002346">
    <property type="entry name" value="Mopterin_DH_FAD-bd"/>
</dbReference>
<dbReference type="SMART" id="SM01092">
    <property type="entry name" value="CO_deh_flav_C"/>
    <property type="match status" value="1"/>
</dbReference>
<dbReference type="Pfam" id="PF00941">
    <property type="entry name" value="FAD_binding_5"/>
    <property type="match status" value="1"/>
</dbReference>
<gene>
    <name evidence="18" type="ORF">SELMODRAFT_444585</name>
</gene>
<dbReference type="InterPro" id="IPR016208">
    <property type="entry name" value="Ald_Oxase/xanthine_DH-like"/>
</dbReference>
<evidence type="ECO:0000256" key="2">
    <source>
        <dbReference type="ARBA" id="ARBA00006849"/>
    </source>
</evidence>
<dbReference type="InterPro" id="IPR036683">
    <property type="entry name" value="CO_DH_flav_C_dom_sf"/>
</dbReference>
<feature type="binding site" evidence="14">
    <location>
        <position position="391"/>
    </location>
    <ligand>
        <name>FAD</name>
        <dbReference type="ChEBI" id="CHEBI:57692"/>
    </ligand>
</feature>
<evidence type="ECO:0000256" key="10">
    <source>
        <dbReference type="ARBA" id="ARBA00023014"/>
    </source>
</evidence>
<keyword evidence="11" id="KW-0520">NAD</keyword>
<dbReference type="Gene3D" id="3.30.365.10">
    <property type="entry name" value="Aldehyde oxidase/xanthine dehydrogenase, molybdopterin binding domain"/>
    <property type="match status" value="4"/>
</dbReference>
<feature type="binding site" evidence="15">
    <location>
        <position position="58"/>
    </location>
    <ligand>
        <name>[2Fe-2S] cluster</name>
        <dbReference type="ChEBI" id="CHEBI:190135"/>
        <label>1</label>
    </ligand>
</feature>
<dbReference type="InterPro" id="IPR046867">
    <property type="entry name" value="AldOxase/xan_DH_MoCoBD2"/>
</dbReference>
<dbReference type="InterPro" id="IPR005107">
    <property type="entry name" value="CO_DH_flav_C"/>
</dbReference>
<keyword evidence="8" id="KW-0560">Oxidoreductase</keyword>
<keyword evidence="5 15" id="KW-0001">2Fe-2S</keyword>
<dbReference type="SUPFAM" id="SSF54292">
    <property type="entry name" value="2Fe-2S ferredoxin-like"/>
    <property type="match status" value="1"/>
</dbReference>
<evidence type="ECO:0000256" key="9">
    <source>
        <dbReference type="ARBA" id="ARBA00023004"/>
    </source>
</evidence>
<dbReference type="Pfam" id="PF02738">
    <property type="entry name" value="MoCoBD_1"/>
    <property type="match status" value="1"/>
</dbReference>
<dbReference type="Proteomes" id="UP000001514">
    <property type="component" value="Unassembled WGS sequence"/>
</dbReference>
<dbReference type="PROSITE" id="PS51387">
    <property type="entry name" value="FAD_PCMH"/>
    <property type="match status" value="1"/>
</dbReference>
<dbReference type="Pfam" id="PF01315">
    <property type="entry name" value="Ald_Xan_dh_C"/>
    <property type="match status" value="1"/>
</dbReference>
<feature type="binding site" evidence="15">
    <location>
        <position position="81"/>
    </location>
    <ligand>
        <name>[2Fe-2S] cluster</name>
        <dbReference type="ChEBI" id="CHEBI:190135"/>
        <label>1</label>
    </ligand>
</feature>
<dbReference type="FunFam" id="3.30.365.10:FF:000001">
    <property type="entry name" value="Xanthine dehydrogenase oxidase"/>
    <property type="match status" value="1"/>
</dbReference>
<feature type="binding site" evidence="15">
    <location>
        <position position="873"/>
    </location>
    <ligand>
        <name>Mo-molybdopterin</name>
        <dbReference type="ChEBI" id="CHEBI:71302"/>
    </ligand>
    <ligandPart>
        <name>Mo</name>
        <dbReference type="ChEBI" id="CHEBI:28685"/>
    </ligandPart>
</feature>
<comment type="cofactor">
    <cofactor evidence="15">
        <name>[2Fe-2S] cluster</name>
        <dbReference type="ChEBI" id="CHEBI:190135"/>
    </cofactor>
    <text evidence="15">Binds 2 [2Fe-2S] clusters.</text>
</comment>
<dbReference type="Pfam" id="PF00111">
    <property type="entry name" value="Fer2"/>
    <property type="match status" value="1"/>
</dbReference>
<keyword evidence="10 15" id="KW-0411">Iron-sulfur</keyword>
<feature type="binding site" evidence="15">
    <location>
        <position position="124"/>
    </location>
    <ligand>
        <name>[2Fe-2S] cluster</name>
        <dbReference type="ChEBI" id="CHEBI:190135"/>
        <label>2</label>
    </ligand>
</feature>
<dbReference type="PROSITE" id="PS51085">
    <property type="entry name" value="2FE2S_FER_2"/>
    <property type="match status" value="1"/>
</dbReference>
<dbReference type="SUPFAM" id="SSF56176">
    <property type="entry name" value="FAD-binding/transporter-associated domain-like"/>
    <property type="match status" value="1"/>
</dbReference>
<keyword evidence="4" id="KW-0285">Flavoprotein</keyword>
<dbReference type="GO" id="GO:0016491">
    <property type="term" value="F:oxidoreductase activity"/>
    <property type="evidence" value="ECO:0000318"/>
    <property type="project" value="GO_Central"/>
</dbReference>
<dbReference type="GO" id="GO:0051537">
    <property type="term" value="F:2 iron, 2 sulfur cluster binding"/>
    <property type="evidence" value="ECO:0007669"/>
    <property type="project" value="UniProtKB-KW"/>
</dbReference>
<dbReference type="eggNOG" id="KOG0430">
    <property type="taxonomic scope" value="Eukaryota"/>
</dbReference>
<feature type="binding site" evidence="15">
    <location>
        <position position="728"/>
    </location>
    <ligand>
        <name>Mo-molybdopterin</name>
        <dbReference type="ChEBI" id="CHEBI:71302"/>
    </ligand>
    <ligandPart>
        <name>Mo</name>
        <dbReference type="ChEBI" id="CHEBI:28685"/>
    </ligandPart>
</feature>
<proteinExistence type="inferred from homology"/>
<dbReference type="SUPFAM" id="SSF47741">
    <property type="entry name" value="CO dehydrogenase ISP C-domain like"/>
    <property type="match status" value="1"/>
</dbReference>
<feature type="active site" description="Proton acceptor" evidence="13">
    <location>
        <position position="1242"/>
    </location>
</feature>
<evidence type="ECO:0000256" key="11">
    <source>
        <dbReference type="ARBA" id="ARBA00023027"/>
    </source>
</evidence>
<evidence type="ECO:0000256" key="13">
    <source>
        <dbReference type="PIRSR" id="PIRSR000127-1"/>
    </source>
</evidence>
<dbReference type="Gene3D" id="3.30.465.10">
    <property type="match status" value="1"/>
</dbReference>
<dbReference type="STRING" id="88036.D8SBA3"/>
<dbReference type="SUPFAM" id="SSF54665">
    <property type="entry name" value="CO dehydrogenase molybdoprotein N-domain-like"/>
    <property type="match status" value="1"/>
</dbReference>
<keyword evidence="9 15" id="KW-0408">Iron</keyword>
<keyword evidence="3 15" id="KW-0500">Molybdenum</keyword>
<evidence type="ECO:0000256" key="1">
    <source>
        <dbReference type="ARBA" id="ARBA00001974"/>
    </source>
</evidence>
<dbReference type="SUPFAM" id="SSF56003">
    <property type="entry name" value="Molybdenum cofactor-binding domain"/>
    <property type="match status" value="1"/>
</dbReference>
<dbReference type="OrthoDB" id="8300278at2759"/>
<evidence type="ECO:0000256" key="8">
    <source>
        <dbReference type="ARBA" id="ARBA00023002"/>
    </source>
</evidence>
<comment type="cofactor">
    <cofactor evidence="12">
        <name>[2Fe-2S] cluster</name>
        <dbReference type="ChEBI" id="CHEBI:190135"/>
    </cofactor>
</comment>
<keyword evidence="7 14" id="KW-0274">FAD</keyword>
<dbReference type="PROSITE" id="PS00197">
    <property type="entry name" value="2FE2S_FER_1"/>
    <property type="match status" value="1"/>
</dbReference>
<comment type="cofactor">
    <cofactor evidence="15">
        <name>Mo-molybdopterin</name>
        <dbReference type="ChEBI" id="CHEBI:71302"/>
    </cofactor>
    <text evidence="15">Binds 1 Mo-molybdopterin (Mo-MPT) cofactor per subunit.</text>
</comment>
<dbReference type="OMA" id="MEDISWS"/>
<evidence type="ECO:0000256" key="6">
    <source>
        <dbReference type="ARBA" id="ARBA00022723"/>
    </source>
</evidence>
<name>D8SBA3_SELML</name>
<feature type="binding site" evidence="15">
    <location>
        <position position="156"/>
    </location>
    <ligand>
        <name>[2Fe-2S] cluster</name>
        <dbReference type="ChEBI" id="CHEBI:190135"/>
        <label>2</label>
    </ligand>
</feature>
<dbReference type="InterPro" id="IPR037165">
    <property type="entry name" value="AldOxase/xan_DH_Mopterin-bd_sf"/>
</dbReference>
<dbReference type="InterPro" id="IPR016166">
    <property type="entry name" value="FAD-bd_PCMH"/>
</dbReference>
<dbReference type="InParanoid" id="D8SBA3"/>
<dbReference type="SMART" id="SM01008">
    <property type="entry name" value="Ald_Xan_dh_C"/>
    <property type="match status" value="1"/>
</dbReference>
<feature type="binding site" evidence="15">
    <location>
        <position position="158"/>
    </location>
    <ligand>
        <name>[2Fe-2S] cluster</name>
        <dbReference type="ChEBI" id="CHEBI:190135"/>
        <label>2</label>
    </ligand>
</feature>
<reference evidence="18 19" key="1">
    <citation type="journal article" date="2011" name="Science">
        <title>The Selaginella genome identifies genetic changes associated with the evolution of vascular plants.</title>
        <authorList>
            <person name="Banks J.A."/>
            <person name="Nishiyama T."/>
            <person name="Hasebe M."/>
            <person name="Bowman J.L."/>
            <person name="Gribskov M."/>
            <person name="dePamphilis C."/>
            <person name="Albert V.A."/>
            <person name="Aono N."/>
            <person name="Aoyama T."/>
            <person name="Ambrose B.A."/>
            <person name="Ashton N.W."/>
            <person name="Axtell M.J."/>
            <person name="Barker E."/>
            <person name="Barker M.S."/>
            <person name="Bennetzen J.L."/>
            <person name="Bonawitz N.D."/>
            <person name="Chapple C."/>
            <person name="Cheng C."/>
            <person name="Correa L.G."/>
            <person name="Dacre M."/>
            <person name="DeBarry J."/>
            <person name="Dreyer I."/>
            <person name="Elias M."/>
            <person name="Engstrom E.M."/>
            <person name="Estelle M."/>
            <person name="Feng L."/>
            <person name="Finet C."/>
            <person name="Floyd S.K."/>
            <person name="Frommer W.B."/>
            <person name="Fujita T."/>
            <person name="Gramzow L."/>
            <person name="Gutensohn M."/>
            <person name="Harholt J."/>
            <person name="Hattori M."/>
            <person name="Heyl A."/>
            <person name="Hirai T."/>
            <person name="Hiwatashi Y."/>
            <person name="Ishikawa M."/>
            <person name="Iwata M."/>
            <person name="Karol K.G."/>
            <person name="Koehler B."/>
            <person name="Kolukisaoglu U."/>
            <person name="Kubo M."/>
            <person name="Kurata T."/>
            <person name="Lalonde S."/>
            <person name="Li K."/>
            <person name="Li Y."/>
            <person name="Litt A."/>
            <person name="Lyons E."/>
            <person name="Manning G."/>
            <person name="Maruyama T."/>
            <person name="Michael T.P."/>
            <person name="Mikami K."/>
            <person name="Miyazaki S."/>
            <person name="Morinaga S."/>
            <person name="Murata T."/>
            <person name="Mueller-Roeber B."/>
            <person name="Nelson D.R."/>
            <person name="Obara M."/>
            <person name="Oguri Y."/>
            <person name="Olmstead R.G."/>
            <person name="Onodera N."/>
            <person name="Petersen B.L."/>
            <person name="Pils B."/>
            <person name="Prigge M."/>
            <person name="Rensing S.A."/>
            <person name="Riano-Pachon D.M."/>
            <person name="Roberts A.W."/>
            <person name="Sato Y."/>
            <person name="Scheller H.V."/>
            <person name="Schulz B."/>
            <person name="Schulz C."/>
            <person name="Shakirov E.V."/>
            <person name="Shibagaki N."/>
            <person name="Shinohara N."/>
            <person name="Shippen D.E."/>
            <person name="Soerensen I."/>
            <person name="Sotooka R."/>
            <person name="Sugimoto N."/>
            <person name="Sugita M."/>
            <person name="Sumikawa N."/>
            <person name="Tanurdzic M."/>
            <person name="Theissen G."/>
            <person name="Ulvskov P."/>
            <person name="Wakazuki S."/>
            <person name="Weng J.K."/>
            <person name="Willats W.W."/>
            <person name="Wipf D."/>
            <person name="Wolf P.G."/>
            <person name="Yang L."/>
            <person name="Zimmer A.D."/>
            <person name="Zhu Q."/>
            <person name="Mitros T."/>
            <person name="Hellsten U."/>
            <person name="Loque D."/>
            <person name="Otillar R."/>
            <person name="Salamov A."/>
            <person name="Schmutz J."/>
            <person name="Shapiro H."/>
            <person name="Lindquist E."/>
            <person name="Lucas S."/>
            <person name="Rokhsar D."/>
            <person name="Grigoriev I.V."/>
        </authorList>
    </citation>
    <scope>NUCLEOTIDE SEQUENCE [LARGE SCALE GENOMIC DNA]</scope>
</reference>
<dbReference type="InterPro" id="IPR001041">
    <property type="entry name" value="2Fe-2S_ferredoxin-type"/>
</dbReference>
<feature type="binding site" evidence="15">
    <location>
        <position position="121"/>
    </location>
    <ligand>
        <name>[2Fe-2S] cluster</name>
        <dbReference type="ChEBI" id="CHEBI:190135"/>
        <label>2</label>
    </ligand>
</feature>
<dbReference type="InterPro" id="IPR012675">
    <property type="entry name" value="Beta-grasp_dom_sf"/>
</dbReference>
<evidence type="ECO:0008006" key="20">
    <source>
        <dbReference type="Google" id="ProtNLM"/>
    </source>
</evidence>
<dbReference type="Pfam" id="PF20256">
    <property type="entry name" value="MoCoBD_2"/>
    <property type="match status" value="1"/>
</dbReference>
<evidence type="ECO:0000256" key="12">
    <source>
        <dbReference type="ARBA" id="ARBA00034078"/>
    </source>
</evidence>
<dbReference type="InterPro" id="IPR000674">
    <property type="entry name" value="Ald_Oxase/Xan_DH_a/b"/>
</dbReference>
<evidence type="ECO:0000256" key="7">
    <source>
        <dbReference type="ARBA" id="ARBA00022827"/>
    </source>
</evidence>
<dbReference type="Gene3D" id="3.30.390.50">
    <property type="entry name" value="CO dehydrogenase flavoprotein, C-terminal domain"/>
    <property type="match status" value="1"/>
</dbReference>
<dbReference type="InterPro" id="IPR002888">
    <property type="entry name" value="2Fe-2S-bd"/>
</dbReference>
<dbReference type="PIRSF" id="PIRSF000127">
    <property type="entry name" value="Xanthine_DH"/>
    <property type="match status" value="1"/>
</dbReference>
<dbReference type="Gramene" id="EFJ18218">
    <property type="protein sequence ID" value="EFJ18218"/>
    <property type="gene ID" value="SELMODRAFT_444585"/>
</dbReference>
<dbReference type="InterPro" id="IPR016169">
    <property type="entry name" value="FAD-bd_PCMH_sub2"/>
</dbReference>
<organism evidence="19">
    <name type="scientific">Selaginella moellendorffii</name>
    <name type="common">Spikemoss</name>
    <dbReference type="NCBI Taxonomy" id="88036"/>
    <lineage>
        <taxon>Eukaryota</taxon>
        <taxon>Viridiplantae</taxon>
        <taxon>Streptophyta</taxon>
        <taxon>Embryophyta</taxon>
        <taxon>Tracheophyta</taxon>
        <taxon>Lycopodiopsida</taxon>
        <taxon>Selaginellales</taxon>
        <taxon>Selaginellaceae</taxon>
        <taxon>Selaginella</taxon>
    </lineage>
</organism>
<dbReference type="KEGG" id="smo:SELMODRAFT_444585"/>
<dbReference type="Gene3D" id="1.10.150.120">
    <property type="entry name" value="[2Fe-2S]-binding domain"/>
    <property type="match status" value="1"/>
</dbReference>
<evidence type="ECO:0000256" key="15">
    <source>
        <dbReference type="PIRSR" id="PIRSR000127-3"/>
    </source>
</evidence>
<evidence type="ECO:0000256" key="14">
    <source>
        <dbReference type="PIRSR" id="PIRSR000127-2"/>
    </source>
</evidence>
<evidence type="ECO:0000259" key="16">
    <source>
        <dbReference type="PROSITE" id="PS51085"/>
    </source>
</evidence>
<evidence type="ECO:0000256" key="4">
    <source>
        <dbReference type="ARBA" id="ARBA00022630"/>
    </source>
</evidence>
<evidence type="ECO:0000313" key="19">
    <source>
        <dbReference type="Proteomes" id="UP000001514"/>
    </source>
</evidence>
<dbReference type="GO" id="GO:0005506">
    <property type="term" value="F:iron ion binding"/>
    <property type="evidence" value="ECO:0007669"/>
    <property type="project" value="InterPro"/>
</dbReference>
<dbReference type="CDD" id="cd00207">
    <property type="entry name" value="fer2"/>
    <property type="match status" value="1"/>
</dbReference>
<comment type="similarity">
    <text evidence="2">Belongs to the xanthine dehydrogenase family.</text>
</comment>
<keyword evidence="19" id="KW-1185">Reference proteome</keyword>
<keyword evidence="6 15" id="KW-0479">Metal-binding</keyword>
<dbReference type="Pfam" id="PF03450">
    <property type="entry name" value="CO_deh_flav_C"/>
    <property type="match status" value="1"/>
</dbReference>
<feature type="binding site" evidence="15">
    <location>
        <position position="1062"/>
    </location>
    <ligand>
        <name>Mo-molybdopterin</name>
        <dbReference type="ChEBI" id="CHEBI:71302"/>
    </ligand>
    <ligandPart>
        <name>Mo</name>
        <dbReference type="ChEBI" id="CHEBI:28685"/>
    </ligandPart>
</feature>
<comment type="cofactor">
    <cofactor evidence="1 14">
        <name>FAD</name>
        <dbReference type="ChEBI" id="CHEBI:57692"/>
    </cofactor>
</comment>
<dbReference type="InterPro" id="IPR036318">
    <property type="entry name" value="FAD-bd_PCMH-like_sf"/>
</dbReference>
<dbReference type="SUPFAM" id="SSF55447">
    <property type="entry name" value="CO dehydrogenase flavoprotein C-terminal domain-like"/>
    <property type="match status" value="1"/>
</dbReference>
<evidence type="ECO:0000256" key="5">
    <source>
        <dbReference type="ARBA" id="ARBA00022714"/>
    </source>
</evidence>
<feature type="domain" description="FAD-binding PCMH-type" evidence="17">
    <location>
        <begin position="204"/>
        <end position="383"/>
    </location>
</feature>
<dbReference type="FunFam" id="3.10.20.30:FF:000012">
    <property type="entry name" value="Xanthine dehydrogenase/oxidase"/>
    <property type="match status" value="1"/>
</dbReference>
<feature type="binding site" evidence="15">
    <location>
        <position position="50"/>
    </location>
    <ligand>
        <name>[2Fe-2S] cluster</name>
        <dbReference type="ChEBI" id="CHEBI:190135"/>
        <label>1</label>
    </ligand>
</feature>